<dbReference type="Proteomes" id="UP000070700">
    <property type="component" value="Unassembled WGS sequence"/>
</dbReference>
<gene>
    <name evidence="1" type="ORF">LY89DRAFT_736451</name>
</gene>
<accession>A0A194X3L1</accession>
<evidence type="ECO:0000313" key="1">
    <source>
        <dbReference type="EMBL" id="KUJ14412.1"/>
    </source>
</evidence>
<keyword evidence="2" id="KW-1185">Reference proteome</keyword>
<reference evidence="1 2" key="1">
    <citation type="submission" date="2015-10" db="EMBL/GenBank/DDBJ databases">
        <title>Full genome of DAOMC 229536 Phialocephala scopiformis, a fungal endophyte of spruce producing the potent anti-insectan compound rugulosin.</title>
        <authorList>
            <consortium name="DOE Joint Genome Institute"/>
            <person name="Walker A.K."/>
            <person name="Frasz S.L."/>
            <person name="Seifert K.A."/>
            <person name="Miller J.D."/>
            <person name="Mondo S.J."/>
            <person name="Labutti K."/>
            <person name="Lipzen A."/>
            <person name="Dockter R."/>
            <person name="Kennedy M."/>
            <person name="Grigoriev I.V."/>
            <person name="Spatafora J.W."/>
        </authorList>
    </citation>
    <scope>NUCLEOTIDE SEQUENCE [LARGE SCALE GENOMIC DNA]</scope>
    <source>
        <strain evidence="1 2">CBS 120377</strain>
    </source>
</reference>
<dbReference type="InParanoid" id="A0A194X3L1"/>
<dbReference type="EMBL" id="KQ947420">
    <property type="protein sequence ID" value="KUJ14412.1"/>
    <property type="molecule type" value="Genomic_DNA"/>
</dbReference>
<dbReference type="PANTHER" id="PTHR42085:SF1">
    <property type="entry name" value="F-BOX DOMAIN-CONTAINING PROTEIN"/>
    <property type="match status" value="1"/>
</dbReference>
<dbReference type="InterPro" id="IPR038883">
    <property type="entry name" value="AN11006-like"/>
</dbReference>
<dbReference type="PANTHER" id="PTHR42085">
    <property type="entry name" value="F-BOX DOMAIN-CONTAINING PROTEIN"/>
    <property type="match status" value="1"/>
</dbReference>
<proteinExistence type="predicted"/>
<organism evidence="1 2">
    <name type="scientific">Mollisia scopiformis</name>
    <name type="common">Conifer needle endophyte fungus</name>
    <name type="synonym">Phialocephala scopiformis</name>
    <dbReference type="NCBI Taxonomy" id="149040"/>
    <lineage>
        <taxon>Eukaryota</taxon>
        <taxon>Fungi</taxon>
        <taxon>Dikarya</taxon>
        <taxon>Ascomycota</taxon>
        <taxon>Pezizomycotina</taxon>
        <taxon>Leotiomycetes</taxon>
        <taxon>Helotiales</taxon>
        <taxon>Mollisiaceae</taxon>
        <taxon>Mollisia</taxon>
    </lineage>
</organism>
<sequence>MSRLEKLPAELRHQIFSYCVVSPTGYLEPIDLRGLRCPKDTSLSGTYSFYLACNTPLDRDSMYKWSITGLDNPRLRNKISTSLLRTNKQIHAEASSIFWNSNTIFFFDIEEMVEFETKAGSVPFRNIVTMCVGLNERAESLEWQQIEGILQQLSKSRSTSDATSKSSLKKLELAISKRMINFISKWSLSENINHANKGMIKDAIIAWYLLKTLERGKELGSGIERCVVLGKEQVCEPLEAVDLDKMVELWRQAWGKN</sequence>
<protein>
    <submittedName>
        <fullName evidence="1">Uncharacterized protein</fullName>
    </submittedName>
</protein>
<evidence type="ECO:0000313" key="2">
    <source>
        <dbReference type="Proteomes" id="UP000070700"/>
    </source>
</evidence>
<name>A0A194X3L1_MOLSC</name>
<dbReference type="KEGG" id="psco:LY89DRAFT_736451"/>
<dbReference type="RefSeq" id="XP_018068767.1">
    <property type="nucleotide sequence ID" value="XM_018220120.1"/>
</dbReference>
<dbReference type="AlphaFoldDB" id="A0A194X3L1"/>
<dbReference type="OrthoDB" id="5272396at2759"/>
<dbReference type="GeneID" id="28829846"/>